<reference evidence="1" key="1">
    <citation type="submission" date="2021-06" db="EMBL/GenBank/DDBJ databases">
        <authorList>
            <person name="Kallberg Y."/>
            <person name="Tangrot J."/>
            <person name="Rosling A."/>
        </authorList>
    </citation>
    <scope>NUCLEOTIDE SEQUENCE</scope>
    <source>
        <strain evidence="1">28 12/20/2015</strain>
    </source>
</reference>
<sequence>MLFENDHNSTLVTETKAKNINVLIFKINDLEELIVAYFLNKEENENIDFFAIIELNDKLIEEALTNKTNQNNVYDKNFHII</sequence>
<comment type="caution">
    <text evidence="1">The sequence shown here is derived from an EMBL/GenBank/DDBJ whole genome shotgun (WGS) entry which is preliminary data.</text>
</comment>
<evidence type="ECO:0000313" key="1">
    <source>
        <dbReference type="EMBL" id="CAG8510508.1"/>
    </source>
</evidence>
<evidence type="ECO:0000313" key="2">
    <source>
        <dbReference type="Proteomes" id="UP000789366"/>
    </source>
</evidence>
<keyword evidence="2" id="KW-1185">Reference proteome</keyword>
<protein>
    <submittedName>
        <fullName evidence="1">9024_t:CDS:1</fullName>
    </submittedName>
</protein>
<gene>
    <name evidence="1" type="ORF">SPELUC_LOCUS3455</name>
</gene>
<feature type="non-terminal residue" evidence="1">
    <location>
        <position position="81"/>
    </location>
</feature>
<proteinExistence type="predicted"/>
<dbReference type="Proteomes" id="UP000789366">
    <property type="component" value="Unassembled WGS sequence"/>
</dbReference>
<name>A0ACA9L5I8_9GLOM</name>
<organism evidence="1 2">
    <name type="scientific">Cetraspora pellucida</name>
    <dbReference type="NCBI Taxonomy" id="1433469"/>
    <lineage>
        <taxon>Eukaryota</taxon>
        <taxon>Fungi</taxon>
        <taxon>Fungi incertae sedis</taxon>
        <taxon>Mucoromycota</taxon>
        <taxon>Glomeromycotina</taxon>
        <taxon>Glomeromycetes</taxon>
        <taxon>Diversisporales</taxon>
        <taxon>Gigasporaceae</taxon>
        <taxon>Cetraspora</taxon>
    </lineage>
</organism>
<accession>A0ACA9L5I8</accession>
<dbReference type="EMBL" id="CAJVPW010002638">
    <property type="protein sequence ID" value="CAG8510508.1"/>
    <property type="molecule type" value="Genomic_DNA"/>
</dbReference>